<accession>A0A9W6RHS7</accession>
<dbReference type="Gene3D" id="1.20.5.1930">
    <property type="match status" value="1"/>
</dbReference>
<dbReference type="EC" id="2.7.13.3" evidence="2"/>
<keyword evidence="9" id="KW-0472">Membrane</keyword>
<dbReference type="Pfam" id="PF07730">
    <property type="entry name" value="HisKA_3"/>
    <property type="match status" value="1"/>
</dbReference>
<dbReference type="GO" id="GO:0016020">
    <property type="term" value="C:membrane"/>
    <property type="evidence" value="ECO:0007669"/>
    <property type="project" value="InterPro"/>
</dbReference>
<keyword evidence="9" id="KW-1133">Transmembrane helix</keyword>
<feature type="transmembrane region" description="Helical" evidence="9">
    <location>
        <begin position="145"/>
        <end position="162"/>
    </location>
</feature>
<reference evidence="11" key="1">
    <citation type="submission" date="2023-03" db="EMBL/GenBank/DDBJ databases">
        <title>Actinoallomurus iriomotensis NBRC 103681.</title>
        <authorList>
            <person name="Ichikawa N."/>
            <person name="Sato H."/>
            <person name="Tonouchi N."/>
        </authorList>
    </citation>
    <scope>NUCLEOTIDE SEQUENCE</scope>
    <source>
        <strain evidence="11">NBRC 103681</strain>
    </source>
</reference>
<keyword evidence="8" id="KW-0902">Two-component regulatory system</keyword>
<gene>
    <name evidence="11" type="ORF">Airi01_032520</name>
</gene>
<dbReference type="SUPFAM" id="SSF55874">
    <property type="entry name" value="ATPase domain of HSP90 chaperone/DNA topoisomerase II/histidine kinase"/>
    <property type="match status" value="1"/>
</dbReference>
<dbReference type="Proteomes" id="UP001165135">
    <property type="component" value="Unassembled WGS sequence"/>
</dbReference>
<dbReference type="GO" id="GO:0046983">
    <property type="term" value="F:protein dimerization activity"/>
    <property type="evidence" value="ECO:0007669"/>
    <property type="project" value="InterPro"/>
</dbReference>
<dbReference type="AlphaFoldDB" id="A0A9W6RHS7"/>
<feature type="transmembrane region" description="Helical" evidence="9">
    <location>
        <begin position="85"/>
        <end position="103"/>
    </location>
</feature>
<protein>
    <recommendedName>
        <fullName evidence="2">histidine kinase</fullName>
        <ecNumber evidence="2">2.7.13.3</ecNumber>
    </recommendedName>
</protein>
<comment type="catalytic activity">
    <reaction evidence="1">
        <text>ATP + protein L-histidine = ADP + protein N-phospho-L-histidine.</text>
        <dbReference type="EC" id="2.7.13.3"/>
    </reaction>
</comment>
<dbReference type="PANTHER" id="PTHR24421:SF10">
    <property type="entry name" value="NITRATE_NITRITE SENSOR PROTEIN NARQ"/>
    <property type="match status" value="1"/>
</dbReference>
<evidence type="ECO:0000256" key="7">
    <source>
        <dbReference type="ARBA" id="ARBA00022840"/>
    </source>
</evidence>
<dbReference type="PANTHER" id="PTHR24421">
    <property type="entry name" value="NITRATE/NITRITE SENSOR PROTEIN NARX-RELATED"/>
    <property type="match status" value="1"/>
</dbReference>
<proteinExistence type="predicted"/>
<dbReference type="GO" id="GO:0000155">
    <property type="term" value="F:phosphorelay sensor kinase activity"/>
    <property type="evidence" value="ECO:0007669"/>
    <property type="project" value="InterPro"/>
</dbReference>
<keyword evidence="9" id="KW-0812">Transmembrane</keyword>
<dbReference type="Gene3D" id="3.30.565.10">
    <property type="entry name" value="Histidine kinase-like ATPase, C-terminal domain"/>
    <property type="match status" value="1"/>
</dbReference>
<dbReference type="EMBL" id="BSTJ01000003">
    <property type="protein sequence ID" value="GLY74985.1"/>
    <property type="molecule type" value="Genomic_DNA"/>
</dbReference>
<comment type="caution">
    <text evidence="11">The sequence shown here is derived from an EMBL/GenBank/DDBJ whole genome shotgun (WGS) entry which is preliminary data.</text>
</comment>
<dbReference type="InterPro" id="IPR050482">
    <property type="entry name" value="Sensor_HK_TwoCompSys"/>
</dbReference>
<feature type="transmembrane region" description="Helical" evidence="9">
    <location>
        <begin position="109"/>
        <end position="138"/>
    </location>
</feature>
<evidence type="ECO:0000313" key="12">
    <source>
        <dbReference type="Proteomes" id="UP001165135"/>
    </source>
</evidence>
<evidence type="ECO:0000313" key="11">
    <source>
        <dbReference type="EMBL" id="GLY74985.1"/>
    </source>
</evidence>
<feature type="domain" description="Signal transduction histidine kinase subgroup 3 dimerisation and phosphoacceptor" evidence="10">
    <location>
        <begin position="223"/>
        <end position="288"/>
    </location>
</feature>
<dbReference type="GO" id="GO:0005524">
    <property type="term" value="F:ATP binding"/>
    <property type="evidence" value="ECO:0007669"/>
    <property type="project" value="UniProtKB-KW"/>
</dbReference>
<evidence type="ECO:0000256" key="5">
    <source>
        <dbReference type="ARBA" id="ARBA00022741"/>
    </source>
</evidence>
<keyword evidence="4" id="KW-0808">Transferase</keyword>
<name>A0A9W6RHS7_9ACTN</name>
<dbReference type="InterPro" id="IPR011712">
    <property type="entry name" value="Sig_transdc_His_kin_sub3_dim/P"/>
</dbReference>
<organism evidence="11 12">
    <name type="scientific">Actinoallomurus iriomotensis</name>
    <dbReference type="NCBI Taxonomy" id="478107"/>
    <lineage>
        <taxon>Bacteria</taxon>
        <taxon>Bacillati</taxon>
        <taxon>Actinomycetota</taxon>
        <taxon>Actinomycetes</taxon>
        <taxon>Streptosporangiales</taxon>
        <taxon>Thermomonosporaceae</taxon>
        <taxon>Actinoallomurus</taxon>
    </lineage>
</organism>
<evidence type="ECO:0000256" key="8">
    <source>
        <dbReference type="ARBA" id="ARBA00023012"/>
    </source>
</evidence>
<evidence type="ECO:0000256" key="9">
    <source>
        <dbReference type="SAM" id="Phobius"/>
    </source>
</evidence>
<dbReference type="CDD" id="cd16917">
    <property type="entry name" value="HATPase_UhpB-NarQ-NarX-like"/>
    <property type="match status" value="1"/>
</dbReference>
<dbReference type="InterPro" id="IPR036890">
    <property type="entry name" value="HATPase_C_sf"/>
</dbReference>
<evidence type="ECO:0000256" key="4">
    <source>
        <dbReference type="ARBA" id="ARBA00022679"/>
    </source>
</evidence>
<feature type="transmembrane region" description="Helical" evidence="9">
    <location>
        <begin position="168"/>
        <end position="188"/>
    </location>
</feature>
<evidence type="ECO:0000259" key="10">
    <source>
        <dbReference type="Pfam" id="PF07730"/>
    </source>
</evidence>
<keyword evidence="6 11" id="KW-0418">Kinase</keyword>
<evidence type="ECO:0000256" key="1">
    <source>
        <dbReference type="ARBA" id="ARBA00000085"/>
    </source>
</evidence>
<keyword evidence="3" id="KW-0597">Phosphoprotein</keyword>
<evidence type="ECO:0000256" key="3">
    <source>
        <dbReference type="ARBA" id="ARBA00022553"/>
    </source>
</evidence>
<sequence>MAAFRQLIRRWRQWLRVVSNEAMTAFAPWPLLPGALRAETDPAPESVTGSRRSVRDIAVDTGAVAISLLVGGLTSWPRIAAGPSGLWTVTLAVGGGCCLALPLRRRFPLTVAAVAGAISAVSPAAGGAAFIGLFSVAVHLRMRDAAWIAALGVATGLVSSWVTPVPHVPYTASVVIAMLGTAAALGWGRLVRARRQLLVSLAERARRIEADRQAQIKEARRLERTRLAREMHDVLAHRISLISLHAGALEFRPDASPEEIARAAGVIRSGTHQMSDDLREIIGLLREESGDDTRTDRAALAGLPELAEEFRRTGAEITLITDAGDLVTVPTMTARTAYRIIQEGLTNATKHAPGAPVTVTVRGTAGDGLAVEVRQPLSPKRQEAAVVPPGSGVGLLGLAERALLAGGTLDHGPTADASDGGEYLLRAWLPWEA</sequence>
<keyword evidence="7" id="KW-0067">ATP-binding</keyword>
<evidence type="ECO:0000256" key="2">
    <source>
        <dbReference type="ARBA" id="ARBA00012438"/>
    </source>
</evidence>
<keyword evidence="5" id="KW-0547">Nucleotide-binding</keyword>
<dbReference type="RefSeq" id="WP_285621361.1">
    <property type="nucleotide sequence ID" value="NZ_BSTJ01000003.1"/>
</dbReference>
<evidence type="ECO:0000256" key="6">
    <source>
        <dbReference type="ARBA" id="ARBA00022777"/>
    </source>
</evidence>